<feature type="compositionally biased region" description="Acidic residues" evidence="7">
    <location>
        <begin position="335"/>
        <end position="349"/>
    </location>
</feature>
<dbReference type="EMBL" id="WIUZ02000001">
    <property type="protein sequence ID" value="KAF9792178.1"/>
    <property type="molecule type" value="Genomic_DNA"/>
</dbReference>
<evidence type="ECO:0000256" key="4">
    <source>
        <dbReference type="ARBA" id="ARBA00023242"/>
    </source>
</evidence>
<organism evidence="9 10">
    <name type="scientific">Thelephora terrestris</name>
    <dbReference type="NCBI Taxonomy" id="56493"/>
    <lineage>
        <taxon>Eukaryota</taxon>
        <taxon>Fungi</taxon>
        <taxon>Dikarya</taxon>
        <taxon>Basidiomycota</taxon>
        <taxon>Agaricomycotina</taxon>
        <taxon>Agaricomycetes</taxon>
        <taxon>Thelephorales</taxon>
        <taxon>Thelephoraceae</taxon>
        <taxon>Thelephora</taxon>
    </lineage>
</organism>
<feature type="region of interest" description="Disordered" evidence="7">
    <location>
        <begin position="48"/>
        <end position="83"/>
    </location>
</feature>
<feature type="compositionally biased region" description="Basic and acidic residues" evidence="7">
    <location>
        <begin position="650"/>
        <end position="668"/>
    </location>
</feature>
<dbReference type="Proteomes" id="UP000736335">
    <property type="component" value="Unassembled WGS sequence"/>
</dbReference>
<feature type="compositionally biased region" description="Polar residues" evidence="7">
    <location>
        <begin position="208"/>
        <end position="221"/>
    </location>
</feature>
<evidence type="ECO:0000313" key="9">
    <source>
        <dbReference type="EMBL" id="KAF9792178.1"/>
    </source>
</evidence>
<dbReference type="GO" id="GO:0019237">
    <property type="term" value="F:centromeric DNA binding"/>
    <property type="evidence" value="ECO:0007669"/>
    <property type="project" value="InterPro"/>
</dbReference>
<feature type="region of interest" description="Disordered" evidence="7">
    <location>
        <begin position="486"/>
        <end position="511"/>
    </location>
</feature>
<evidence type="ECO:0000313" key="10">
    <source>
        <dbReference type="Proteomes" id="UP000736335"/>
    </source>
</evidence>
<reference evidence="9" key="2">
    <citation type="submission" date="2020-11" db="EMBL/GenBank/DDBJ databases">
        <authorList>
            <consortium name="DOE Joint Genome Institute"/>
            <person name="Kuo A."/>
            <person name="Miyauchi S."/>
            <person name="Kiss E."/>
            <person name="Drula E."/>
            <person name="Kohler A."/>
            <person name="Sanchez-Garcia M."/>
            <person name="Andreopoulos B."/>
            <person name="Barry K.W."/>
            <person name="Bonito G."/>
            <person name="Buee M."/>
            <person name="Carver A."/>
            <person name="Chen C."/>
            <person name="Cichocki N."/>
            <person name="Clum A."/>
            <person name="Culley D."/>
            <person name="Crous P.W."/>
            <person name="Fauchery L."/>
            <person name="Girlanda M."/>
            <person name="Hayes R."/>
            <person name="Keri Z."/>
            <person name="Labutti K."/>
            <person name="Lipzen A."/>
            <person name="Lombard V."/>
            <person name="Magnuson J."/>
            <person name="Maillard F."/>
            <person name="Morin E."/>
            <person name="Murat C."/>
            <person name="Nolan M."/>
            <person name="Ohm R."/>
            <person name="Pangilinan J."/>
            <person name="Pereira M."/>
            <person name="Perotto S."/>
            <person name="Peter M."/>
            <person name="Riley R."/>
            <person name="Sitrit Y."/>
            <person name="Stielow B."/>
            <person name="Szollosi G."/>
            <person name="Zifcakova L."/>
            <person name="Stursova M."/>
            <person name="Spatafora J.W."/>
            <person name="Tedersoo L."/>
            <person name="Vaario L.-M."/>
            <person name="Yamada A."/>
            <person name="Yan M."/>
            <person name="Wang P."/>
            <person name="Xu J."/>
            <person name="Bruns T."/>
            <person name="Baldrian P."/>
            <person name="Vilgalys R."/>
            <person name="Henrissat B."/>
            <person name="Grigoriev I.V."/>
            <person name="Hibbett D."/>
            <person name="Nagy L.G."/>
            <person name="Martin F.M."/>
        </authorList>
    </citation>
    <scope>NUCLEOTIDE SEQUENCE</scope>
    <source>
        <strain evidence="9">UH-Tt-Lm1</strain>
    </source>
</reference>
<feature type="compositionally biased region" description="Low complexity" evidence="7">
    <location>
        <begin position="152"/>
        <end position="168"/>
    </location>
</feature>
<comment type="subcellular location">
    <subcellularLocation>
        <location evidence="1">Nucleus</location>
    </subcellularLocation>
</comment>
<evidence type="ECO:0000256" key="3">
    <source>
        <dbReference type="ARBA" id="ARBA00023125"/>
    </source>
</evidence>
<keyword evidence="3" id="KW-0238">DNA-binding</keyword>
<dbReference type="GO" id="GO:0051382">
    <property type="term" value="P:kinetochore assembly"/>
    <property type="evidence" value="ECO:0007669"/>
    <property type="project" value="InterPro"/>
</dbReference>
<evidence type="ECO:0000256" key="7">
    <source>
        <dbReference type="SAM" id="MobiDB-lite"/>
    </source>
</evidence>
<feature type="region of interest" description="Disordered" evidence="7">
    <location>
        <begin position="123"/>
        <end position="429"/>
    </location>
</feature>
<dbReference type="InterPro" id="IPR011051">
    <property type="entry name" value="RmlC_Cupin_sf"/>
</dbReference>
<protein>
    <recommendedName>
        <fullName evidence="6">CENP-C homolog</fullName>
    </recommendedName>
</protein>
<dbReference type="PANTHER" id="PTHR16684:SF11">
    <property type="entry name" value="CENTROMERE PROTEIN C"/>
    <property type="match status" value="1"/>
</dbReference>
<name>A0A9P6HP85_9AGAM</name>
<evidence type="ECO:0000256" key="2">
    <source>
        <dbReference type="ARBA" id="ARBA00010291"/>
    </source>
</evidence>
<keyword evidence="10" id="KW-1185">Reference proteome</keyword>
<dbReference type="GO" id="GO:0000776">
    <property type="term" value="C:kinetochore"/>
    <property type="evidence" value="ECO:0007669"/>
    <property type="project" value="InterPro"/>
</dbReference>
<reference evidence="9" key="1">
    <citation type="journal article" date="2020" name="Nat. Commun.">
        <title>Large-scale genome sequencing of mycorrhizal fungi provides insights into the early evolution of symbiotic traits.</title>
        <authorList>
            <person name="Miyauchi S."/>
            <person name="Kiss E."/>
            <person name="Kuo A."/>
            <person name="Drula E."/>
            <person name="Kohler A."/>
            <person name="Sanchez-Garcia M."/>
            <person name="Morin E."/>
            <person name="Andreopoulos B."/>
            <person name="Barry K.W."/>
            <person name="Bonito G."/>
            <person name="Buee M."/>
            <person name="Carver A."/>
            <person name="Chen C."/>
            <person name="Cichocki N."/>
            <person name="Clum A."/>
            <person name="Culley D."/>
            <person name="Crous P.W."/>
            <person name="Fauchery L."/>
            <person name="Girlanda M."/>
            <person name="Hayes R.D."/>
            <person name="Keri Z."/>
            <person name="LaButti K."/>
            <person name="Lipzen A."/>
            <person name="Lombard V."/>
            <person name="Magnuson J."/>
            <person name="Maillard F."/>
            <person name="Murat C."/>
            <person name="Nolan M."/>
            <person name="Ohm R.A."/>
            <person name="Pangilinan J."/>
            <person name="Pereira M.F."/>
            <person name="Perotto S."/>
            <person name="Peter M."/>
            <person name="Pfister S."/>
            <person name="Riley R."/>
            <person name="Sitrit Y."/>
            <person name="Stielow J.B."/>
            <person name="Szollosi G."/>
            <person name="Zifcakova L."/>
            <person name="Stursova M."/>
            <person name="Spatafora J.W."/>
            <person name="Tedersoo L."/>
            <person name="Vaario L.M."/>
            <person name="Yamada A."/>
            <person name="Yan M."/>
            <person name="Wang P."/>
            <person name="Xu J."/>
            <person name="Bruns T."/>
            <person name="Baldrian P."/>
            <person name="Vilgalys R."/>
            <person name="Dunand C."/>
            <person name="Henrissat B."/>
            <person name="Grigoriev I.V."/>
            <person name="Hibbett D."/>
            <person name="Nagy L.G."/>
            <person name="Martin F.M."/>
        </authorList>
    </citation>
    <scope>NUCLEOTIDE SEQUENCE</scope>
    <source>
        <strain evidence="9">UH-Tt-Lm1</strain>
    </source>
</reference>
<gene>
    <name evidence="9" type="ORF">BJ322DRAFT_1027577</name>
</gene>
<comment type="function">
    <text evidence="5">Component of the kinetochore, a multiprotein complex that assembles on centromeric DNA and attaches chromosomes to spindle microtubules, mediating chromosome segregation and sister chromatid segregation during meiosis and mitosis. Component of the inner kinetochore constitutive centromere-associated network (CCAN), which serves as a structural platform for outer kinetochore assembly.</text>
</comment>
<comment type="similarity">
    <text evidence="2">Belongs to the CENP-C/MIF2 family.</text>
</comment>
<sequence>MPPAPRKSTGNARNKKHVPYRHDDLQHGRRTGLAVDVVDRNSDDFEPFEKILSQADTRTPPRVKGSKRKSAIPSPVYEDEDGEMSMDLASPITYFSSQRVRVPESLINAGSFSRASYLSPEIDFDEVPSPRASVAAISTSRRRSSIKLNGKSPGSGLGRSRLSQSHLSATPKKATARKSRVEESPGFPGDSDEDEFEPPPAFEYHSQKVPSLSPEQTSSQDLSREEDEPQAKPGSAPLVGDSKAKNRSTRMNERDKPLFLPSSEDEQPEASTSKHTERRKSLKVSIAQVDPAHDGMEEEVEENPQEDGEMDYDLPAEEDFDSRRSRKLSSIMEAPEPEDEDEPEPMDFEQDARPPDDHLDEPPQSISPPKKRGRKKISFDENSAKAQRPSKKPRSNRTPLADMTSDPRYVSIRPVSASPENPKGLRRSRRYRYPPLDWWRLEKVVYGAEDDEDQDNDEEGEDNRAVTLVPPIKAIIRVTQDPVVPLGKKHKKRRGKSVTVDPESAPFPEAGWDKDTEAFGSVLDYTTNEEVSRRIAFTAQMSRERPAKKADYSYQKIFSDGDNVAAGHIQLEPGAEKPNKSSKDNAYIFHVIQGAIHVKIHTTSFMVCQGGCFLVPRGNYYYIKNVCERTVKLFFSQYRDPSEDVGGQEAEEHISERERGSRRVDVSERLALPIVKRGKTKDQQAREKEKAPSRTGPPKGRKKK</sequence>
<dbReference type="Pfam" id="PF11699">
    <property type="entry name" value="CENP-C_C"/>
    <property type="match status" value="1"/>
</dbReference>
<feature type="compositionally biased region" description="Basic and acidic residues" evidence="7">
    <location>
        <begin position="680"/>
        <end position="692"/>
    </location>
</feature>
<evidence type="ECO:0000256" key="1">
    <source>
        <dbReference type="ARBA" id="ARBA00004123"/>
    </source>
</evidence>
<dbReference type="PANTHER" id="PTHR16684">
    <property type="entry name" value="CENTROMERE PROTEIN C"/>
    <property type="match status" value="1"/>
</dbReference>
<feature type="region of interest" description="Disordered" evidence="7">
    <location>
        <begin position="1"/>
        <end position="31"/>
    </location>
</feature>
<dbReference type="CDD" id="cd06993">
    <property type="entry name" value="cupin_CENP-C_C"/>
    <property type="match status" value="1"/>
</dbReference>
<accession>A0A9P6HP85</accession>
<dbReference type="InterPro" id="IPR025974">
    <property type="entry name" value="Mif2/CENP-C_cupin"/>
</dbReference>
<dbReference type="SUPFAM" id="SSF51182">
    <property type="entry name" value="RmlC-like cupins"/>
    <property type="match status" value="1"/>
</dbReference>
<dbReference type="InterPro" id="IPR028386">
    <property type="entry name" value="CENP-C/Mif2/cnp3"/>
</dbReference>
<dbReference type="GO" id="GO:0051455">
    <property type="term" value="P:spindle attachment to meiosis I kinetochore"/>
    <property type="evidence" value="ECO:0007669"/>
    <property type="project" value="TreeGrafter"/>
</dbReference>
<feature type="domain" description="Mif2/CENP-C cupin" evidence="8">
    <location>
        <begin position="553"/>
        <end position="637"/>
    </location>
</feature>
<dbReference type="GO" id="GO:0051315">
    <property type="term" value="P:attachment of mitotic spindle microtubules to kinetochore"/>
    <property type="evidence" value="ECO:0007669"/>
    <property type="project" value="TreeGrafter"/>
</dbReference>
<dbReference type="InterPro" id="IPR014710">
    <property type="entry name" value="RmlC-like_jellyroll"/>
</dbReference>
<dbReference type="Gene3D" id="2.60.120.10">
    <property type="entry name" value="Jelly Rolls"/>
    <property type="match status" value="1"/>
</dbReference>
<feature type="compositionally biased region" description="Basic and acidic residues" evidence="7">
    <location>
        <begin position="350"/>
        <end position="361"/>
    </location>
</feature>
<evidence type="ECO:0000259" key="8">
    <source>
        <dbReference type="Pfam" id="PF11699"/>
    </source>
</evidence>
<evidence type="ECO:0000256" key="6">
    <source>
        <dbReference type="ARBA" id="ARBA00075033"/>
    </source>
</evidence>
<proteinExistence type="inferred from homology"/>
<feature type="compositionally biased region" description="Acidic residues" evidence="7">
    <location>
        <begin position="296"/>
        <end position="320"/>
    </location>
</feature>
<comment type="caution">
    <text evidence="9">The sequence shown here is derived from an EMBL/GenBank/DDBJ whole genome shotgun (WGS) entry which is preliminary data.</text>
</comment>
<feature type="region of interest" description="Disordered" evidence="7">
    <location>
        <begin position="641"/>
        <end position="704"/>
    </location>
</feature>
<dbReference type="AlphaFoldDB" id="A0A9P6HP85"/>
<dbReference type="GO" id="GO:0005634">
    <property type="term" value="C:nucleus"/>
    <property type="evidence" value="ECO:0007669"/>
    <property type="project" value="UniProtKB-SubCell"/>
</dbReference>
<evidence type="ECO:0000256" key="5">
    <source>
        <dbReference type="ARBA" id="ARBA00057947"/>
    </source>
</evidence>
<dbReference type="OrthoDB" id="1939643at2759"/>
<keyword evidence="4" id="KW-0539">Nucleus</keyword>
<feature type="compositionally biased region" description="Basic residues" evidence="7">
    <location>
        <begin position="487"/>
        <end position="496"/>
    </location>
</feature>
<dbReference type="FunFam" id="2.60.120.10:FF:000033">
    <property type="entry name" value="Centromere protein C 1"/>
    <property type="match status" value="1"/>
</dbReference>